<accession>A0ABS8TCC8</accession>
<dbReference type="EMBL" id="JACEIK010001371">
    <property type="protein sequence ID" value="MCD7468778.1"/>
    <property type="molecule type" value="Genomic_DNA"/>
</dbReference>
<evidence type="ECO:0000313" key="11">
    <source>
        <dbReference type="EMBL" id="MCD7468778.1"/>
    </source>
</evidence>
<evidence type="ECO:0000256" key="8">
    <source>
        <dbReference type="ARBA" id="ARBA00023098"/>
    </source>
</evidence>
<evidence type="ECO:0000256" key="9">
    <source>
        <dbReference type="ARBA" id="ARBA00023136"/>
    </source>
</evidence>
<evidence type="ECO:0000256" key="6">
    <source>
        <dbReference type="ARBA" id="ARBA00022824"/>
    </source>
</evidence>
<dbReference type="PANTHER" id="PTHR12317:SF63">
    <property type="entry name" value="DIACYLGLYCEROL O-ACYLTRANSFERASE 2"/>
    <property type="match status" value="1"/>
</dbReference>
<protein>
    <submittedName>
        <fullName evidence="11">Diacylglycerol O-acyltransferase 2</fullName>
    </submittedName>
</protein>
<proteinExistence type="inferred from homology"/>
<reference evidence="11 12" key="1">
    <citation type="journal article" date="2021" name="BMC Genomics">
        <title>Datura genome reveals duplications of psychoactive alkaloid biosynthetic genes and high mutation rate following tissue culture.</title>
        <authorList>
            <person name="Rajewski A."/>
            <person name="Carter-House D."/>
            <person name="Stajich J."/>
            <person name="Litt A."/>
        </authorList>
    </citation>
    <scope>NUCLEOTIDE SEQUENCE [LARGE SCALE GENOMIC DNA]</scope>
    <source>
        <strain evidence="11">AR-01</strain>
    </source>
</reference>
<evidence type="ECO:0000313" key="12">
    <source>
        <dbReference type="Proteomes" id="UP000823775"/>
    </source>
</evidence>
<evidence type="ECO:0000256" key="10">
    <source>
        <dbReference type="ARBA" id="ARBA00023315"/>
    </source>
</evidence>
<comment type="similarity">
    <text evidence="2">Belongs to the diacylglycerol acyltransferase family.</text>
</comment>
<keyword evidence="9" id="KW-0472">Membrane</keyword>
<evidence type="ECO:0000256" key="3">
    <source>
        <dbReference type="ARBA" id="ARBA00022516"/>
    </source>
</evidence>
<keyword evidence="7" id="KW-1133">Transmembrane helix</keyword>
<keyword evidence="6" id="KW-0256">Endoplasmic reticulum</keyword>
<name>A0ABS8TCC8_DATST</name>
<keyword evidence="10" id="KW-0012">Acyltransferase</keyword>
<evidence type="ECO:0000256" key="2">
    <source>
        <dbReference type="ARBA" id="ARBA00005420"/>
    </source>
</evidence>
<evidence type="ECO:0000256" key="4">
    <source>
        <dbReference type="ARBA" id="ARBA00022679"/>
    </source>
</evidence>
<keyword evidence="3" id="KW-0444">Lipid biosynthesis</keyword>
<dbReference type="Pfam" id="PF03982">
    <property type="entry name" value="DAGAT"/>
    <property type="match status" value="1"/>
</dbReference>
<keyword evidence="8" id="KW-0443">Lipid metabolism</keyword>
<organism evidence="11 12">
    <name type="scientific">Datura stramonium</name>
    <name type="common">Jimsonweed</name>
    <name type="synonym">Common thornapple</name>
    <dbReference type="NCBI Taxonomy" id="4076"/>
    <lineage>
        <taxon>Eukaryota</taxon>
        <taxon>Viridiplantae</taxon>
        <taxon>Streptophyta</taxon>
        <taxon>Embryophyta</taxon>
        <taxon>Tracheophyta</taxon>
        <taxon>Spermatophyta</taxon>
        <taxon>Magnoliopsida</taxon>
        <taxon>eudicotyledons</taxon>
        <taxon>Gunneridae</taxon>
        <taxon>Pentapetalae</taxon>
        <taxon>asterids</taxon>
        <taxon>lamiids</taxon>
        <taxon>Solanales</taxon>
        <taxon>Solanaceae</taxon>
        <taxon>Solanoideae</taxon>
        <taxon>Datureae</taxon>
        <taxon>Datura</taxon>
    </lineage>
</organism>
<dbReference type="Proteomes" id="UP000823775">
    <property type="component" value="Unassembled WGS sequence"/>
</dbReference>
<comment type="caution">
    <text evidence="11">The sequence shown here is derived from an EMBL/GenBank/DDBJ whole genome shotgun (WGS) entry which is preliminary data.</text>
</comment>
<sequence length="138" mass="15377">MEHGSEIAYLQRRKGFVRIAMEMGKPLVPVFCFGPVDVYKWWKPSGKLYPGSLGSLSSLQFFSGGVLGSPLPFQRPMHVVVGRPIVLKKNPEPTADESLKCTISLLKHCENCLKAQKRGLIIERSPSENSLMLCPILH</sequence>
<evidence type="ECO:0000256" key="5">
    <source>
        <dbReference type="ARBA" id="ARBA00022692"/>
    </source>
</evidence>
<gene>
    <name evidence="11" type="primary">DGAT2</name>
    <name evidence="11" type="ORF">HAX54_007256</name>
</gene>
<evidence type="ECO:0000256" key="1">
    <source>
        <dbReference type="ARBA" id="ARBA00004477"/>
    </source>
</evidence>
<dbReference type="InterPro" id="IPR007130">
    <property type="entry name" value="DAGAT"/>
</dbReference>
<comment type="subcellular location">
    <subcellularLocation>
        <location evidence="1">Endoplasmic reticulum membrane</location>
        <topology evidence="1">Multi-pass membrane protein</topology>
    </subcellularLocation>
</comment>
<evidence type="ECO:0000256" key="7">
    <source>
        <dbReference type="ARBA" id="ARBA00022989"/>
    </source>
</evidence>
<keyword evidence="12" id="KW-1185">Reference proteome</keyword>
<keyword evidence="4" id="KW-0808">Transferase</keyword>
<keyword evidence="5" id="KW-0812">Transmembrane</keyword>
<dbReference type="PANTHER" id="PTHR12317">
    <property type="entry name" value="DIACYLGLYCEROL O-ACYLTRANSFERASE"/>
    <property type="match status" value="1"/>
</dbReference>